<sequence>MTGLVDEERAANIACLDFSKAFEAVCHKILIEKLMKNGLDKQTVRFIENQLNGQAQRVVISGTKSRWRPASNIGSILGPILPNIFIISYTGAECTLSKFAANTKLGGPPDALESCAAIRRDLNRLKKWADSSKFKKVKCKVVHLGKNNPIHQYMLGANWMESSFTVKALGVLVDTELDMSQKYAPVAKKAKSILDCIRRNVASRSREVILTSPQHWQVFSHLQESRAPSHVTPKPAQHFSCEERLQELGLFSLEMRRLRGNLIIVSKYLKEGCQKHGARLFPVVPRDRGRDNGHKPKPRRFSLNIRRHFFTVRVTKHWHRLPRVVVESPSLEIFRSHLDMVLGNQLWAVNQVSLQCNLHAMINKLGLWRLSISKNPGVPICCTQANVHLKNAVAGLP</sequence>
<evidence type="ECO:0008006" key="3">
    <source>
        <dbReference type="Google" id="ProtNLM"/>
    </source>
</evidence>
<protein>
    <recommendedName>
        <fullName evidence="3">Rna-directed dna polymerase from mobile element jockey-like</fullName>
    </recommendedName>
</protein>
<organism evidence="1 2">
    <name type="scientific">Mycteria americana</name>
    <name type="common">Wood stork</name>
    <dbReference type="NCBI Taxonomy" id="33587"/>
    <lineage>
        <taxon>Eukaryota</taxon>
        <taxon>Metazoa</taxon>
        <taxon>Chordata</taxon>
        <taxon>Craniata</taxon>
        <taxon>Vertebrata</taxon>
        <taxon>Euteleostomi</taxon>
        <taxon>Archelosauria</taxon>
        <taxon>Archosauria</taxon>
        <taxon>Dinosauria</taxon>
        <taxon>Saurischia</taxon>
        <taxon>Theropoda</taxon>
        <taxon>Coelurosauria</taxon>
        <taxon>Aves</taxon>
        <taxon>Neognathae</taxon>
        <taxon>Neoaves</taxon>
        <taxon>Aequornithes</taxon>
        <taxon>Ciconiiformes</taxon>
        <taxon>Ciconiidae</taxon>
        <taxon>Mycteria</taxon>
    </lineage>
</organism>
<dbReference type="EMBL" id="JAUNZN010000009">
    <property type="protein sequence ID" value="KAK4815339.1"/>
    <property type="molecule type" value="Genomic_DNA"/>
</dbReference>
<name>A0AAN7MXG6_MYCAM</name>
<dbReference type="AlphaFoldDB" id="A0AAN7MXG6"/>
<reference evidence="1 2" key="1">
    <citation type="journal article" date="2023" name="J. Hered.">
        <title>Chromosome-level genome of the wood stork (Mycteria americana) provides insight into avian chromosome evolution.</title>
        <authorList>
            <person name="Flamio R. Jr."/>
            <person name="Ramstad K.M."/>
        </authorList>
    </citation>
    <scope>NUCLEOTIDE SEQUENCE [LARGE SCALE GENOMIC DNA]</scope>
    <source>
        <strain evidence="1">JAX WOST 10</strain>
    </source>
</reference>
<gene>
    <name evidence="1" type="ORF">QYF61_000171</name>
</gene>
<proteinExistence type="predicted"/>
<dbReference type="Proteomes" id="UP001333110">
    <property type="component" value="Unassembled WGS sequence"/>
</dbReference>
<dbReference type="PANTHER" id="PTHR33332">
    <property type="entry name" value="REVERSE TRANSCRIPTASE DOMAIN-CONTAINING PROTEIN"/>
    <property type="match status" value="1"/>
</dbReference>
<evidence type="ECO:0000313" key="1">
    <source>
        <dbReference type="EMBL" id="KAK4815339.1"/>
    </source>
</evidence>
<accession>A0AAN7MXG6</accession>
<feature type="non-terminal residue" evidence="1">
    <location>
        <position position="397"/>
    </location>
</feature>
<keyword evidence="2" id="KW-1185">Reference proteome</keyword>
<comment type="caution">
    <text evidence="1">The sequence shown here is derived from an EMBL/GenBank/DDBJ whole genome shotgun (WGS) entry which is preliminary data.</text>
</comment>
<evidence type="ECO:0000313" key="2">
    <source>
        <dbReference type="Proteomes" id="UP001333110"/>
    </source>
</evidence>